<dbReference type="EMBL" id="FNET01000028">
    <property type="protein sequence ID" value="SDM87153.1"/>
    <property type="molecule type" value="Genomic_DNA"/>
</dbReference>
<dbReference type="InterPro" id="IPR009218">
    <property type="entry name" value="HD_phosphohydro"/>
</dbReference>
<dbReference type="RefSeq" id="WP_090014135.1">
    <property type="nucleotide sequence ID" value="NZ_FNET01000028.1"/>
</dbReference>
<organism evidence="1 2">
    <name type="scientific">Lentzea albidocapillata subsp. violacea</name>
    <dbReference type="NCBI Taxonomy" id="128104"/>
    <lineage>
        <taxon>Bacteria</taxon>
        <taxon>Bacillati</taxon>
        <taxon>Actinomycetota</taxon>
        <taxon>Actinomycetes</taxon>
        <taxon>Pseudonocardiales</taxon>
        <taxon>Pseudonocardiaceae</taxon>
        <taxon>Lentzea</taxon>
    </lineage>
</organism>
<sequence length="200" mass="22337">MRRIWDDAVRALGGAPDAGDLMERYAEPHRTYHNAFHVVSVVRDSSALADAFAFTVEERAVLALAACAHDVIYDSEPGEDERASAAWARERLAGLEEAHVARVESLVLATITHSSDDPLAHVLLDADLAILGSQPEHYDRYSQAVRQEYARYDDATWRAGRAKVLKTLLDREVLFVTEPARQRWDDAARTNLARELQSLA</sequence>
<reference evidence="2" key="1">
    <citation type="submission" date="2016-10" db="EMBL/GenBank/DDBJ databases">
        <authorList>
            <person name="Varghese N."/>
            <person name="Submissions S."/>
        </authorList>
    </citation>
    <scope>NUCLEOTIDE SEQUENCE [LARGE SCALE GENOMIC DNA]</scope>
    <source>
        <strain evidence="2">DSM 44796</strain>
    </source>
</reference>
<evidence type="ECO:0000313" key="1">
    <source>
        <dbReference type="EMBL" id="SDM87153.1"/>
    </source>
</evidence>
<dbReference type="PIRSF" id="PIRSF035170">
    <property type="entry name" value="HD_phosphohydro"/>
    <property type="match status" value="1"/>
</dbReference>
<protein>
    <submittedName>
        <fullName evidence="1">Predicted metal-dependent phosphohydrolase, HD superfamily</fullName>
    </submittedName>
</protein>
<dbReference type="PANTHER" id="PTHR21174">
    <property type="match status" value="1"/>
</dbReference>
<accession>A0A1G9WSN7</accession>
<dbReference type="AlphaFoldDB" id="A0A1G9WSN7"/>
<dbReference type="SUPFAM" id="SSF109604">
    <property type="entry name" value="HD-domain/PDEase-like"/>
    <property type="match status" value="1"/>
</dbReference>
<evidence type="ECO:0000313" key="2">
    <source>
        <dbReference type="Proteomes" id="UP000199682"/>
    </source>
</evidence>
<proteinExistence type="predicted"/>
<dbReference type="Gene3D" id="1.10.3210.10">
    <property type="entry name" value="Hypothetical protein af1432"/>
    <property type="match status" value="1"/>
</dbReference>
<keyword evidence="1" id="KW-0378">Hydrolase</keyword>
<gene>
    <name evidence="1" type="ORF">SAMN04488074_12857</name>
</gene>
<dbReference type="GO" id="GO:0016787">
    <property type="term" value="F:hydrolase activity"/>
    <property type="evidence" value="ECO:0007669"/>
    <property type="project" value="UniProtKB-KW"/>
</dbReference>
<dbReference type="PANTHER" id="PTHR21174:SF0">
    <property type="entry name" value="HD PHOSPHOHYDROLASE FAMILY PROTEIN-RELATED"/>
    <property type="match status" value="1"/>
</dbReference>
<dbReference type="Proteomes" id="UP000199682">
    <property type="component" value="Unassembled WGS sequence"/>
</dbReference>
<name>A0A1G9WSN7_9PSEU</name>